<protein>
    <recommendedName>
        <fullName evidence="4">Ribosomal protein L7/L12 C-terminal domain-containing protein</fullName>
    </recommendedName>
</protein>
<evidence type="ECO:0000313" key="3">
    <source>
        <dbReference type="Proteomes" id="UP000261174"/>
    </source>
</evidence>
<feature type="transmembrane region" description="Helical" evidence="1">
    <location>
        <begin position="119"/>
        <end position="137"/>
    </location>
</feature>
<dbReference type="Gene3D" id="3.30.1390.10">
    <property type="match status" value="2"/>
</dbReference>
<proteinExistence type="predicted"/>
<keyword evidence="3" id="KW-1185">Reference proteome</keyword>
<keyword evidence="1" id="KW-0472">Membrane</keyword>
<sequence length="138" mass="15563">MIIPSDILQEVEILLSQNKKVHAVALVKRATNCSLKEAKDYVDQLDQPKVAFTGNIDDQLRVLLLQGNKIEAIKVYRDHSGASLAESKEYVERLDQYAGRRNTGIDSLYQEQAKPKINYTWVIILLIAAAVIAWAVLR</sequence>
<comment type="caution">
    <text evidence="2">The sequence shown here is derived from an EMBL/GenBank/DDBJ whole genome shotgun (WGS) entry which is preliminary data.</text>
</comment>
<keyword evidence="1" id="KW-1133">Transmembrane helix</keyword>
<evidence type="ECO:0000313" key="2">
    <source>
        <dbReference type="EMBL" id="RFM34063.1"/>
    </source>
</evidence>
<evidence type="ECO:0008006" key="4">
    <source>
        <dbReference type="Google" id="ProtNLM"/>
    </source>
</evidence>
<dbReference type="AlphaFoldDB" id="A0A3E1P1J1"/>
<dbReference type="RefSeq" id="WP_116853653.1">
    <property type="nucleotide sequence ID" value="NZ_QTJV01000004.1"/>
</dbReference>
<name>A0A3E1P1J1_9BACT</name>
<gene>
    <name evidence="2" type="ORF">DXN04_12265</name>
</gene>
<dbReference type="OrthoDB" id="1149028at2"/>
<dbReference type="EMBL" id="QTJV01000004">
    <property type="protein sequence ID" value="RFM34063.1"/>
    <property type="molecule type" value="Genomic_DNA"/>
</dbReference>
<evidence type="ECO:0000256" key="1">
    <source>
        <dbReference type="SAM" id="Phobius"/>
    </source>
</evidence>
<keyword evidence="1" id="KW-0812">Transmembrane</keyword>
<accession>A0A3E1P1J1</accession>
<dbReference type="Proteomes" id="UP000261174">
    <property type="component" value="Unassembled WGS sequence"/>
</dbReference>
<dbReference type="InterPro" id="IPR014719">
    <property type="entry name" value="Ribosomal_bL12_C/ClpS-like"/>
</dbReference>
<reference evidence="2 3" key="1">
    <citation type="submission" date="2018-08" db="EMBL/GenBank/DDBJ databases">
        <title>Chitinophaga sp. K20C18050901, a novel bacterium isolated from forest soil.</title>
        <authorList>
            <person name="Wang C."/>
        </authorList>
    </citation>
    <scope>NUCLEOTIDE SEQUENCE [LARGE SCALE GENOMIC DNA]</scope>
    <source>
        <strain evidence="2 3">K20C18050901</strain>
    </source>
</reference>
<organism evidence="2 3">
    <name type="scientific">Chitinophaga silvisoli</name>
    <dbReference type="NCBI Taxonomy" id="2291814"/>
    <lineage>
        <taxon>Bacteria</taxon>
        <taxon>Pseudomonadati</taxon>
        <taxon>Bacteroidota</taxon>
        <taxon>Chitinophagia</taxon>
        <taxon>Chitinophagales</taxon>
        <taxon>Chitinophagaceae</taxon>
        <taxon>Chitinophaga</taxon>
    </lineage>
</organism>